<gene>
    <name evidence="2" type="ORF">SAMN03080610_01797</name>
</gene>
<evidence type="ECO:0000313" key="3">
    <source>
        <dbReference type="Proteomes" id="UP000199347"/>
    </source>
</evidence>
<feature type="transmembrane region" description="Helical" evidence="1">
    <location>
        <begin position="31"/>
        <end position="50"/>
    </location>
</feature>
<dbReference type="PIRSF" id="PIRSF032162">
    <property type="entry name" value="UCP032162_imp"/>
    <property type="match status" value="1"/>
</dbReference>
<dbReference type="Pfam" id="PF10003">
    <property type="entry name" value="DUF2244"/>
    <property type="match status" value="1"/>
</dbReference>
<evidence type="ECO:0000313" key="2">
    <source>
        <dbReference type="EMBL" id="SCZ34930.1"/>
    </source>
</evidence>
<keyword evidence="1" id="KW-0812">Transmembrane</keyword>
<dbReference type="EMBL" id="FMVW01000003">
    <property type="protein sequence ID" value="SCZ34930.1"/>
    <property type="molecule type" value="Genomic_DNA"/>
</dbReference>
<keyword evidence="1" id="KW-0472">Membrane</keyword>
<dbReference type="InterPro" id="IPR019253">
    <property type="entry name" value="DUF2244_TM"/>
</dbReference>
<proteinExistence type="predicted"/>
<protein>
    <submittedName>
        <fullName evidence="2">Uncharacterized membrane protein</fullName>
    </submittedName>
</protein>
<dbReference type="Proteomes" id="UP000199347">
    <property type="component" value="Unassembled WGS sequence"/>
</dbReference>
<evidence type="ECO:0000256" key="1">
    <source>
        <dbReference type="SAM" id="Phobius"/>
    </source>
</evidence>
<organism evidence="2 3">
    <name type="scientific">Afifella marina DSM 2698</name>
    <dbReference type="NCBI Taxonomy" id="1120955"/>
    <lineage>
        <taxon>Bacteria</taxon>
        <taxon>Pseudomonadati</taxon>
        <taxon>Pseudomonadota</taxon>
        <taxon>Alphaproteobacteria</taxon>
        <taxon>Hyphomicrobiales</taxon>
        <taxon>Afifellaceae</taxon>
        <taxon>Afifella</taxon>
    </lineage>
</organism>
<reference evidence="2 3" key="1">
    <citation type="submission" date="2016-10" db="EMBL/GenBank/DDBJ databases">
        <authorList>
            <person name="de Groot N.N."/>
        </authorList>
    </citation>
    <scope>NUCLEOTIDE SEQUENCE [LARGE SCALE GENOMIC DNA]</scope>
    <source>
        <strain evidence="2 3">DSM 2698</strain>
    </source>
</reference>
<feature type="transmembrane region" description="Helical" evidence="1">
    <location>
        <begin position="56"/>
        <end position="75"/>
    </location>
</feature>
<name>A0A1G5NEA9_AFIMA</name>
<dbReference type="OrthoDB" id="9808190at2"/>
<accession>A0A1G5NEA9</accession>
<dbReference type="InterPro" id="IPR016990">
    <property type="entry name" value="UCP032162_TM"/>
</dbReference>
<dbReference type="AlphaFoldDB" id="A0A1G5NEA9"/>
<dbReference type="STRING" id="1120955.SAMN03080610_01797"/>
<keyword evidence="1" id="KW-1133">Transmembrane helix</keyword>
<dbReference type="RefSeq" id="WP_092812105.1">
    <property type="nucleotide sequence ID" value="NZ_FMVW01000003.1"/>
</dbReference>
<sequence>MNESNAPVATSGDAEIFSATLTPHRSLGPRGFVAVMAVFGATCFLSGLLFWRLGAWPIGAFFGLDFLILWGAFALSYRSGRAFEDVTVSRRDLLIRKVAPNGRARELRLDPYWSRLEVRELEDEGVVRLHLVSRGENVTIGEFLNPDDRASLADALRDALHAVRRPPALAETMMEAG</sequence>
<keyword evidence="3" id="KW-1185">Reference proteome</keyword>